<keyword evidence="1" id="KW-0808">Transferase</keyword>
<dbReference type="CDD" id="cd04301">
    <property type="entry name" value="NAT_SF"/>
    <property type="match status" value="1"/>
</dbReference>
<dbReference type="PROSITE" id="PS51186">
    <property type="entry name" value="GNAT"/>
    <property type="match status" value="1"/>
</dbReference>
<dbReference type="FunFam" id="3.40.630.30:FF:000046">
    <property type="entry name" value="Dopamine N-acetyltransferase"/>
    <property type="match status" value="1"/>
</dbReference>
<dbReference type="SUPFAM" id="SSF55729">
    <property type="entry name" value="Acyl-CoA N-acyltransferases (Nat)"/>
    <property type="match status" value="1"/>
</dbReference>
<comment type="pathway">
    <text evidence="3">Aromatic compound metabolism; melatonin biosynthesis; melatonin from serotonin: step 1/2.</text>
</comment>
<comment type="catalytic activity">
    <reaction evidence="13">
        <text>serotonin + acetyl-CoA = N-acetylserotonin + CoA + H(+)</text>
        <dbReference type="Rhea" id="RHEA:25217"/>
        <dbReference type="ChEBI" id="CHEBI:15378"/>
        <dbReference type="ChEBI" id="CHEBI:17697"/>
        <dbReference type="ChEBI" id="CHEBI:57287"/>
        <dbReference type="ChEBI" id="CHEBI:57288"/>
        <dbReference type="ChEBI" id="CHEBI:350546"/>
        <dbReference type="EC" id="2.3.1.87"/>
    </reaction>
    <physiologicalReaction direction="left-to-right" evidence="13">
        <dbReference type="Rhea" id="RHEA:25218"/>
    </physiologicalReaction>
</comment>
<dbReference type="GO" id="GO:0004059">
    <property type="term" value="F:aralkylamine N-acetyltransferase activity"/>
    <property type="evidence" value="ECO:0007669"/>
    <property type="project" value="UniProtKB-EC"/>
</dbReference>
<dbReference type="AlphaFoldDB" id="A0AAV2NU33"/>
<proteinExistence type="inferred from homology"/>
<evidence type="ECO:0000256" key="4">
    <source>
        <dbReference type="ARBA" id="ARBA00038182"/>
    </source>
</evidence>
<comment type="catalytic activity">
    <reaction evidence="12">
        <text>dopamine + hexadecanoyl-CoA = N-hexadecanoyl-dopamine + CoA + H(+)</text>
        <dbReference type="Rhea" id="RHEA:51376"/>
        <dbReference type="ChEBI" id="CHEBI:15378"/>
        <dbReference type="ChEBI" id="CHEBI:57287"/>
        <dbReference type="ChEBI" id="CHEBI:57379"/>
        <dbReference type="ChEBI" id="CHEBI:59905"/>
        <dbReference type="ChEBI" id="CHEBI:134058"/>
    </reaction>
    <physiologicalReaction direction="left-to-right" evidence="12">
        <dbReference type="Rhea" id="RHEA:51377"/>
    </physiologicalReaction>
</comment>
<dbReference type="EMBL" id="OZ034827">
    <property type="protein sequence ID" value="CAL1682590.1"/>
    <property type="molecule type" value="Genomic_DNA"/>
</dbReference>
<dbReference type="InterPro" id="IPR016181">
    <property type="entry name" value="Acyl_CoA_acyltransferase"/>
</dbReference>
<dbReference type="Gene3D" id="3.40.630.30">
    <property type="match status" value="1"/>
</dbReference>
<evidence type="ECO:0000256" key="6">
    <source>
        <dbReference type="ARBA" id="ARBA00050189"/>
    </source>
</evidence>
<dbReference type="InterPro" id="IPR000182">
    <property type="entry name" value="GNAT_dom"/>
</dbReference>
<comment type="catalytic activity">
    <reaction evidence="8">
        <text>serotonin + (5Z,8Z,11Z,14Z)-eicosatetraenoyl-CoA = N-[(5Z,8Z,11Z,14Z)-eicosatetraenoyl]-serotonin + CoA + H(+)</text>
        <dbReference type="Rhea" id="RHEA:51396"/>
        <dbReference type="ChEBI" id="CHEBI:15378"/>
        <dbReference type="ChEBI" id="CHEBI:57287"/>
        <dbReference type="ChEBI" id="CHEBI:57368"/>
        <dbReference type="ChEBI" id="CHEBI:132255"/>
        <dbReference type="ChEBI" id="CHEBI:350546"/>
    </reaction>
    <physiologicalReaction direction="left-to-right" evidence="8">
        <dbReference type="Rhea" id="RHEA:51397"/>
    </physiologicalReaction>
</comment>
<evidence type="ECO:0000256" key="13">
    <source>
        <dbReference type="ARBA" id="ARBA00052491"/>
    </source>
</evidence>
<organism evidence="15 16">
    <name type="scientific">Lasius platythorax</name>
    <dbReference type="NCBI Taxonomy" id="488582"/>
    <lineage>
        <taxon>Eukaryota</taxon>
        <taxon>Metazoa</taxon>
        <taxon>Ecdysozoa</taxon>
        <taxon>Arthropoda</taxon>
        <taxon>Hexapoda</taxon>
        <taxon>Insecta</taxon>
        <taxon>Pterygota</taxon>
        <taxon>Neoptera</taxon>
        <taxon>Endopterygota</taxon>
        <taxon>Hymenoptera</taxon>
        <taxon>Apocrita</taxon>
        <taxon>Aculeata</taxon>
        <taxon>Formicoidea</taxon>
        <taxon>Formicidae</taxon>
        <taxon>Formicinae</taxon>
        <taxon>Lasius</taxon>
        <taxon>Lasius</taxon>
    </lineage>
</organism>
<evidence type="ECO:0000256" key="10">
    <source>
        <dbReference type="ARBA" id="ARBA00051823"/>
    </source>
</evidence>
<reference evidence="15" key="1">
    <citation type="submission" date="2024-04" db="EMBL/GenBank/DDBJ databases">
        <authorList>
            <consortium name="Molecular Ecology Group"/>
        </authorList>
    </citation>
    <scope>NUCLEOTIDE SEQUENCE</scope>
</reference>
<accession>A0AAV2NU33</accession>
<comment type="catalytic activity">
    <reaction evidence="6">
        <text>dopamine + (9Z)-octadecenoyl-CoA = N-(9Z-octadecanoyl)-dopamine + CoA + H(+)</text>
        <dbReference type="Rhea" id="RHEA:51380"/>
        <dbReference type="ChEBI" id="CHEBI:15378"/>
        <dbReference type="ChEBI" id="CHEBI:31883"/>
        <dbReference type="ChEBI" id="CHEBI:57287"/>
        <dbReference type="ChEBI" id="CHEBI:57387"/>
        <dbReference type="ChEBI" id="CHEBI:59905"/>
    </reaction>
    <physiologicalReaction direction="left-to-right" evidence="6">
        <dbReference type="Rhea" id="RHEA:51381"/>
    </physiologicalReaction>
</comment>
<dbReference type="Pfam" id="PF00583">
    <property type="entry name" value="Acetyltransf_1"/>
    <property type="match status" value="1"/>
</dbReference>
<evidence type="ECO:0000313" key="16">
    <source>
        <dbReference type="Proteomes" id="UP001497644"/>
    </source>
</evidence>
<evidence type="ECO:0000256" key="5">
    <source>
        <dbReference type="ARBA" id="ARBA00039114"/>
    </source>
</evidence>
<comment type="catalytic activity">
    <reaction evidence="9">
        <text>dopamine + acetyl-CoA = N-acetyldopamine + CoA + H(+)</text>
        <dbReference type="Rhea" id="RHEA:51388"/>
        <dbReference type="ChEBI" id="CHEBI:15378"/>
        <dbReference type="ChEBI" id="CHEBI:57287"/>
        <dbReference type="ChEBI" id="CHEBI:57288"/>
        <dbReference type="ChEBI" id="CHEBI:59905"/>
        <dbReference type="ChEBI" id="CHEBI:125678"/>
    </reaction>
    <physiologicalReaction direction="left-to-right" evidence="9">
        <dbReference type="Rhea" id="RHEA:51389"/>
    </physiologicalReaction>
</comment>
<comment type="catalytic activity">
    <reaction evidence="7">
        <text>serotonin + octadecanoyl-CoA = N-octadecanoyl-serotonin + CoA + H(+)</text>
        <dbReference type="Rhea" id="RHEA:51400"/>
        <dbReference type="ChEBI" id="CHEBI:15378"/>
        <dbReference type="ChEBI" id="CHEBI:57287"/>
        <dbReference type="ChEBI" id="CHEBI:57394"/>
        <dbReference type="ChEBI" id="CHEBI:134065"/>
        <dbReference type="ChEBI" id="CHEBI:350546"/>
    </reaction>
    <physiologicalReaction direction="left-to-right" evidence="7">
        <dbReference type="Rhea" id="RHEA:51401"/>
    </physiologicalReaction>
</comment>
<dbReference type="PANTHER" id="PTHR20905:SF28">
    <property type="entry name" value="GH28833P-RELATED"/>
    <property type="match status" value="1"/>
</dbReference>
<dbReference type="Proteomes" id="UP001497644">
    <property type="component" value="Chromosome 4"/>
</dbReference>
<evidence type="ECO:0000256" key="2">
    <source>
        <dbReference type="ARBA" id="ARBA00023315"/>
    </source>
</evidence>
<comment type="catalytic activity">
    <reaction evidence="11">
        <text>serotonin + hexadecanoyl-CoA = N-hexadecanoyl-serotonin + CoA + H(+)</text>
        <dbReference type="Rhea" id="RHEA:51384"/>
        <dbReference type="ChEBI" id="CHEBI:15378"/>
        <dbReference type="ChEBI" id="CHEBI:57287"/>
        <dbReference type="ChEBI" id="CHEBI:57379"/>
        <dbReference type="ChEBI" id="CHEBI:134059"/>
        <dbReference type="ChEBI" id="CHEBI:350546"/>
    </reaction>
    <physiologicalReaction direction="left-to-right" evidence="11">
        <dbReference type="Rhea" id="RHEA:51385"/>
    </physiologicalReaction>
</comment>
<evidence type="ECO:0000256" key="12">
    <source>
        <dbReference type="ARBA" id="ARBA00052335"/>
    </source>
</evidence>
<protein>
    <recommendedName>
        <fullName evidence="5">aralkylamine N-acetyltransferase</fullName>
        <ecNumber evidence="5">2.3.1.87</ecNumber>
    </recommendedName>
</protein>
<comment type="similarity">
    <text evidence="4">Belongs to the acetyltransferase family. AANAT subfamily.</text>
</comment>
<evidence type="ECO:0000259" key="14">
    <source>
        <dbReference type="PROSITE" id="PS51186"/>
    </source>
</evidence>
<keyword evidence="16" id="KW-1185">Reference proteome</keyword>
<comment type="catalytic activity">
    <reaction evidence="10">
        <text>serotonin + (9Z)-octadecenoyl-CoA = N-(9Z-octadecenoyl)-serotonin + CoA + H(+)</text>
        <dbReference type="Rhea" id="RHEA:51392"/>
        <dbReference type="ChEBI" id="CHEBI:15378"/>
        <dbReference type="ChEBI" id="CHEBI:57287"/>
        <dbReference type="ChEBI" id="CHEBI:57387"/>
        <dbReference type="ChEBI" id="CHEBI:134064"/>
        <dbReference type="ChEBI" id="CHEBI:350546"/>
    </reaction>
    <physiologicalReaction direction="left-to-right" evidence="10">
        <dbReference type="Rhea" id="RHEA:51393"/>
    </physiologicalReaction>
</comment>
<evidence type="ECO:0000256" key="7">
    <source>
        <dbReference type="ARBA" id="ARBA00050849"/>
    </source>
</evidence>
<keyword evidence="2" id="KW-0012">Acyltransferase</keyword>
<evidence type="ECO:0000256" key="9">
    <source>
        <dbReference type="ARBA" id="ARBA00051711"/>
    </source>
</evidence>
<dbReference type="EC" id="2.3.1.87" evidence="5"/>
<evidence type="ECO:0000256" key="8">
    <source>
        <dbReference type="ARBA" id="ARBA00051284"/>
    </source>
</evidence>
<sequence length="244" mass="27561">MNEEKKDKFTVEMEARMYAPLEWDSPAICKIQDLKEAQYEEALRLIKHHFFREEPMCKAVSLLQDQKSVDVYLDLLKTWMKDTTSLVALSLTSGRIVGVVITRINSVSDKSDTYNRVQNFEGAALEKIMGLISALIIQTDAYKELECDAYFRVHILCVHPSYQQRNIGTALLNACIRVASTLNMTAIGGVFTSGRSQSLALKLGFHLVSEIRYSRWIVDDQVVFDGTGKGNYSAAFMAMRISPE</sequence>
<evidence type="ECO:0000256" key="11">
    <source>
        <dbReference type="ARBA" id="ARBA00052178"/>
    </source>
</evidence>
<feature type="domain" description="N-acetyltransferase" evidence="14">
    <location>
        <begin position="73"/>
        <end position="242"/>
    </location>
</feature>
<evidence type="ECO:0000313" key="15">
    <source>
        <dbReference type="EMBL" id="CAL1682590.1"/>
    </source>
</evidence>
<gene>
    <name evidence="15" type="ORF">LPLAT_LOCUS8491</name>
</gene>
<evidence type="ECO:0000256" key="1">
    <source>
        <dbReference type="ARBA" id="ARBA00022679"/>
    </source>
</evidence>
<dbReference type="PANTHER" id="PTHR20905">
    <property type="entry name" value="N-ACETYLTRANSFERASE-RELATED"/>
    <property type="match status" value="1"/>
</dbReference>
<name>A0AAV2NU33_9HYME</name>
<evidence type="ECO:0000256" key="3">
    <source>
        <dbReference type="ARBA" id="ARBA00037926"/>
    </source>
</evidence>